<reference evidence="6 8" key="2">
    <citation type="submission" date="2018-01" db="EMBL/GenBank/DDBJ databases">
        <title>Novel co-symbiosis in the lucinid bivalve Phacoides pectinatus.</title>
        <authorList>
            <person name="Lim S.J."/>
            <person name="Davis B.G."/>
            <person name="Gill D.E."/>
            <person name="Engel A.S."/>
            <person name="Anderson L.C."/>
            <person name="Campbell B.J."/>
        </authorList>
    </citation>
    <scope>NUCLEOTIDE SEQUENCE [LARGE SCALE GENOMIC DNA]</scope>
    <source>
        <strain evidence="6">N3_P5</strain>
    </source>
</reference>
<sequence length="87" mass="9382">MRNICSAIVHARPEKAARVRQAIEAFEGAEVHGGVEEGKLIVTVEGSEDDVLADTLGRVGDLQGVVSTVMIYHFCGEDEVSNEEVLQ</sequence>
<evidence type="ECO:0000256" key="2">
    <source>
        <dbReference type="ARBA" id="ARBA00022490"/>
    </source>
</evidence>
<evidence type="ECO:0000256" key="4">
    <source>
        <dbReference type="HAMAP-Rule" id="MF_02200"/>
    </source>
</evidence>
<evidence type="ECO:0000313" key="6">
    <source>
        <dbReference type="EMBL" id="PUE05706.1"/>
    </source>
</evidence>
<keyword evidence="3 4" id="KW-0143">Chaperone</keyword>
<dbReference type="HAMAP" id="MF_02200">
    <property type="entry name" value="NapD"/>
    <property type="match status" value="1"/>
</dbReference>
<evidence type="ECO:0000313" key="5">
    <source>
        <dbReference type="EMBL" id="OQX36967.1"/>
    </source>
</evidence>
<comment type="similarity">
    <text evidence="4">Belongs to the NapD family.</text>
</comment>
<evidence type="ECO:0000313" key="8">
    <source>
        <dbReference type="Proteomes" id="UP000250928"/>
    </source>
</evidence>
<organism evidence="5 7">
    <name type="scientific">Candidatus Sedimenticola endophacoides</name>
    <dbReference type="NCBI Taxonomy" id="2548426"/>
    <lineage>
        <taxon>Bacteria</taxon>
        <taxon>Pseudomonadati</taxon>
        <taxon>Pseudomonadota</taxon>
        <taxon>Gammaproteobacteria</taxon>
        <taxon>Chromatiales</taxon>
        <taxon>Sedimenticolaceae</taxon>
        <taxon>Sedimenticola</taxon>
    </lineage>
</organism>
<reference evidence="5 7" key="1">
    <citation type="submission" date="2017-02" db="EMBL/GenBank/DDBJ databases">
        <title>Novel co-symbiosis in the unique lucinid bivalve Phacoides pectinatus.</title>
        <authorList>
            <person name="Lim S.J."/>
            <person name="Davis B.G."/>
            <person name="Gill D.E."/>
            <person name="Engel A.S."/>
            <person name="Anderson L.C."/>
            <person name="Campbell B.J."/>
        </authorList>
    </citation>
    <scope>NUCLEOTIDE SEQUENCE [LARGE SCALE GENOMIC DNA]</scope>
    <source>
        <strain evidence="5">LUC13016_P6</strain>
    </source>
</reference>
<accession>A0A657PQW8</accession>
<dbReference type="Pfam" id="PF03927">
    <property type="entry name" value="NapD"/>
    <property type="match status" value="1"/>
</dbReference>
<dbReference type="Proteomes" id="UP000243361">
    <property type="component" value="Unassembled WGS sequence"/>
</dbReference>
<comment type="subunit">
    <text evidence="4">Interacts with the cytoplasmic NapA precursor.</text>
</comment>
<dbReference type="Proteomes" id="UP000250928">
    <property type="component" value="Unassembled WGS sequence"/>
</dbReference>
<dbReference type="EMBL" id="MUIE01000084">
    <property type="protein sequence ID" value="OQX36967.1"/>
    <property type="molecule type" value="Genomic_DNA"/>
</dbReference>
<dbReference type="PANTHER" id="PTHR38603">
    <property type="entry name" value="CHAPERONE NAPD"/>
    <property type="match status" value="1"/>
</dbReference>
<dbReference type="PANTHER" id="PTHR38603:SF1">
    <property type="entry name" value="CHAPERONE NAPD"/>
    <property type="match status" value="1"/>
</dbReference>
<protein>
    <recommendedName>
        <fullName evidence="4">Chaperone NapD</fullName>
    </recommendedName>
    <alternativeName>
        <fullName evidence="4">NapA signal peptide-binding chaperone NapD</fullName>
    </alternativeName>
</protein>
<comment type="subcellular location">
    <subcellularLocation>
        <location evidence="1 4">Cytoplasm</location>
    </subcellularLocation>
</comment>
<keyword evidence="7" id="KW-1185">Reference proteome</keyword>
<evidence type="ECO:0000256" key="3">
    <source>
        <dbReference type="ARBA" id="ARBA00023186"/>
    </source>
</evidence>
<dbReference type="Gene3D" id="3.30.70.920">
    <property type="match status" value="1"/>
</dbReference>
<comment type="caution">
    <text evidence="5">The sequence shown here is derived from an EMBL/GenBank/DDBJ whole genome shotgun (WGS) entry which is preliminary data.</text>
</comment>
<proteinExistence type="inferred from homology"/>
<dbReference type="GO" id="GO:0051224">
    <property type="term" value="P:negative regulation of protein transport"/>
    <property type="evidence" value="ECO:0007669"/>
    <property type="project" value="UniProtKB-UniRule"/>
</dbReference>
<name>A0A657PQW8_9GAMM</name>
<comment type="function">
    <text evidence="4">Chaperone for NapA, the catalytic subunit of the periplasmic nitrate reductase. It binds directly and specifically to the twin-arginine signal peptide of NapA, preventing premature interaction with the Tat translocase and premature export.</text>
</comment>
<dbReference type="GO" id="GO:0005048">
    <property type="term" value="F:signal sequence binding"/>
    <property type="evidence" value="ECO:0007669"/>
    <property type="project" value="UniProtKB-UniRule"/>
</dbReference>
<dbReference type="AlphaFoldDB" id="A0A657PQW8"/>
<evidence type="ECO:0000256" key="1">
    <source>
        <dbReference type="ARBA" id="ARBA00004496"/>
    </source>
</evidence>
<gene>
    <name evidence="4" type="primary">napD</name>
    <name evidence="5" type="ORF">B0D84_01000</name>
    <name evidence="6" type="ORF">C3L24_00550</name>
</gene>
<dbReference type="EMBL" id="PQCO01000045">
    <property type="protein sequence ID" value="PUE05706.1"/>
    <property type="molecule type" value="Genomic_DNA"/>
</dbReference>
<dbReference type="InterPro" id="IPR005623">
    <property type="entry name" value="Chaperone_NapD_NO3_reduct"/>
</dbReference>
<evidence type="ECO:0000313" key="7">
    <source>
        <dbReference type="Proteomes" id="UP000243361"/>
    </source>
</evidence>
<dbReference type="GO" id="GO:0005737">
    <property type="term" value="C:cytoplasm"/>
    <property type="evidence" value="ECO:0007669"/>
    <property type="project" value="UniProtKB-SubCell"/>
</dbReference>
<keyword evidence="2 4" id="KW-0963">Cytoplasm</keyword>